<feature type="transmembrane region" description="Helical" evidence="8">
    <location>
        <begin position="269"/>
        <end position="292"/>
    </location>
</feature>
<dbReference type="InterPro" id="IPR001898">
    <property type="entry name" value="SLC13A/DASS"/>
</dbReference>
<evidence type="ECO:0000313" key="9">
    <source>
        <dbReference type="EMBL" id="KAF4691410.1"/>
    </source>
</evidence>
<evidence type="ECO:0000256" key="3">
    <source>
        <dbReference type="ARBA" id="ARBA00022692"/>
    </source>
</evidence>
<feature type="transmembrane region" description="Helical" evidence="8">
    <location>
        <begin position="89"/>
        <end position="117"/>
    </location>
</feature>
<feature type="transmembrane region" description="Helical" evidence="8">
    <location>
        <begin position="791"/>
        <end position="814"/>
    </location>
</feature>
<evidence type="ECO:0000256" key="4">
    <source>
        <dbReference type="ARBA" id="ARBA00022780"/>
    </source>
</evidence>
<keyword evidence="3 8" id="KW-0812">Transmembrane</keyword>
<name>A0A7J6P6N3_PEROL</name>
<evidence type="ECO:0000256" key="7">
    <source>
        <dbReference type="SAM" id="MobiDB-lite"/>
    </source>
</evidence>
<feature type="transmembrane region" description="Helical" evidence="8">
    <location>
        <begin position="485"/>
        <end position="503"/>
    </location>
</feature>
<accession>A0A7J6P6N3</accession>
<keyword evidence="4" id="KW-1001">Plastid inner membrane</keyword>
<feature type="transmembrane region" description="Helical" evidence="8">
    <location>
        <begin position="900"/>
        <end position="920"/>
    </location>
</feature>
<feature type="transmembrane region" description="Helical" evidence="8">
    <location>
        <begin position="859"/>
        <end position="880"/>
    </location>
</feature>
<dbReference type="AlphaFoldDB" id="A0A7J6P6N3"/>
<dbReference type="EMBL" id="JABANP010000079">
    <property type="protein sequence ID" value="KAF4691410.1"/>
    <property type="molecule type" value="Genomic_DNA"/>
</dbReference>
<dbReference type="InterPro" id="IPR030676">
    <property type="entry name" value="CitT-rel"/>
</dbReference>
<feature type="transmembrane region" description="Helical" evidence="8">
    <location>
        <begin position="227"/>
        <end position="249"/>
    </location>
</feature>
<organism evidence="9 10">
    <name type="scientific">Perkinsus olseni</name>
    <name type="common">Perkinsus atlanticus</name>
    <dbReference type="NCBI Taxonomy" id="32597"/>
    <lineage>
        <taxon>Eukaryota</taxon>
        <taxon>Sar</taxon>
        <taxon>Alveolata</taxon>
        <taxon>Perkinsozoa</taxon>
        <taxon>Perkinsea</taxon>
        <taxon>Perkinsida</taxon>
        <taxon>Perkinsidae</taxon>
        <taxon>Perkinsus</taxon>
    </lineage>
</organism>
<dbReference type="GO" id="GO:0022857">
    <property type="term" value="F:transmembrane transporter activity"/>
    <property type="evidence" value="ECO:0007669"/>
    <property type="project" value="InterPro"/>
</dbReference>
<comment type="caution">
    <text evidence="9">The sequence shown here is derived from an EMBL/GenBank/DDBJ whole genome shotgun (WGS) entry which is preliminary data.</text>
</comment>
<sequence length="1013" mass="109817">MAVRRPSTVAKEERRPSGGRSMSSIDVDALPAPQTGIPKKKNVFEKVWYWHKTQWRGANLFECLLLVAVALALWWVVPSGLPPKTWHIFVLFLVTILGAIMEPLPMSGVCLVMLAIIALTQTLTTAEMLSGFGNDTVWLIVFAFFISSGFVSTGLGKRICFYVLKLVGTTTLGLAYGFCLCELILAIAIPSSTARAAGIMLPILQPLLEEGFSSTPKQGTEKLIGKYLVLVEAAANAISSISWLTGGAWNALMAKFMLHEGVNVGWVEWAYSMAPVGIFPLAVAPLVIFLIFPPEIKKTPEARSIAENKLKEMGSMSAGEIQMTIVFIFVVLLWILSSMLKDIFPFSTAAVASVGVACLLLLGIINVKDDIVSNQGAFDLLIWFGEKGFFDWFASLINLSGMSPVPVTILITFIFYATQYAFASITAHVSALFPVFLSIMQQAGVPMEMGCRALAYTTLSGHLTPYTSSSNPPLFAMGYVKTGEWWLLGVILFVVNMCLLMSSPSGGMNSSEEGRPQSAKESISISTTPPRTSYLEGAVGGACPPENKPTGDALDSPTNVREFRFWSSARRWHRDVWPGIHIPVALLILGLGLVLWWLVPSGLSPQVWHTFVVFFCTIVGAVFEPLPLTGVCLVSIALATLTGALTEDQVLSGFADAAVWLVIFAFFISSAFVATGLGRRICFIVFKYLGSTTIGLAYGICICGVILGLGIPSATAKAVGILLPIIEPLLKEAFQSDPAMGTQRRIGIYLVMVQNAATSMSAICWLTAGAWNALMVKFMADAGVELTWLGWAYSLAPVVLVALAAVPLLIFALCRPEIVRTPEARTAAEERLRQIATEVATLGVAALLMLGVIDVKRDIVSDSGAFDLLIWFAVLVMYAAQLEKAGFWSWLSGKINLRSLSPYPCLCVICLLFTLSQYAFASITARVAALYPAFVQISVSAGVPVQVACRALAVCTWAGHITPYSCTSNPAYYGLGYVTSKRWWLVGIVVMVVNFIILVTVGFGYWWILGYWK</sequence>
<dbReference type="OrthoDB" id="1695362at2759"/>
<proteinExistence type="inferred from homology"/>
<dbReference type="NCBIfam" id="TIGR00785">
    <property type="entry name" value="dass"/>
    <property type="match status" value="1"/>
</dbReference>
<protein>
    <submittedName>
        <fullName evidence="9">Uncharacterized protein</fullName>
    </submittedName>
</protein>
<feature type="region of interest" description="Disordered" evidence="7">
    <location>
        <begin position="1"/>
        <end position="33"/>
    </location>
</feature>
<feature type="transmembrane region" description="Helical" evidence="8">
    <location>
        <begin position="313"/>
        <end position="337"/>
    </location>
</feature>
<feature type="transmembrane region" description="Helical" evidence="8">
    <location>
        <begin position="689"/>
        <end position="709"/>
    </location>
</feature>
<dbReference type="Proteomes" id="UP000541610">
    <property type="component" value="Unassembled WGS sequence"/>
</dbReference>
<feature type="transmembrane region" description="Helical" evidence="8">
    <location>
        <begin position="611"/>
        <end position="638"/>
    </location>
</feature>
<gene>
    <name evidence="9" type="ORF">FOZ60_015557</name>
</gene>
<evidence type="ECO:0000256" key="5">
    <source>
        <dbReference type="ARBA" id="ARBA00022989"/>
    </source>
</evidence>
<evidence type="ECO:0000256" key="1">
    <source>
        <dbReference type="ARBA" id="ARBA00004478"/>
    </source>
</evidence>
<keyword evidence="6 8" id="KW-0472">Membrane</keyword>
<evidence type="ECO:0000256" key="6">
    <source>
        <dbReference type="ARBA" id="ARBA00023136"/>
    </source>
</evidence>
<feature type="transmembrane region" description="Helical" evidence="8">
    <location>
        <begin position="835"/>
        <end position="853"/>
    </location>
</feature>
<dbReference type="Pfam" id="PF00939">
    <property type="entry name" value="Na_sulph_symp"/>
    <property type="match status" value="3"/>
</dbReference>
<dbReference type="PANTHER" id="PTHR42826">
    <property type="entry name" value="DICARBOXYLATE TRANSPORTER 2.1, CHLOROPLASTIC"/>
    <property type="match status" value="1"/>
</dbReference>
<keyword evidence="5 8" id="KW-1133">Transmembrane helix</keyword>
<feature type="transmembrane region" description="Helical" evidence="8">
    <location>
        <begin position="983"/>
        <end position="1008"/>
    </location>
</feature>
<evidence type="ECO:0000256" key="2">
    <source>
        <dbReference type="ARBA" id="ARBA00007349"/>
    </source>
</evidence>
<feature type="transmembrane region" description="Helical" evidence="8">
    <location>
        <begin position="58"/>
        <end position="77"/>
    </location>
</feature>
<comment type="subcellular location">
    <subcellularLocation>
        <location evidence="1">Plastid</location>
        <location evidence="1">Chloroplast inner membrane</location>
        <topology evidence="1">Multi-pass membrane protein</topology>
    </subcellularLocation>
</comment>
<reference evidence="9 10" key="1">
    <citation type="submission" date="2020-04" db="EMBL/GenBank/DDBJ databases">
        <title>Perkinsus olseni comparative genomics.</title>
        <authorList>
            <person name="Bogema D.R."/>
        </authorList>
    </citation>
    <scope>NUCLEOTIDE SEQUENCE [LARGE SCALE GENOMIC DNA]</scope>
    <source>
        <strain evidence="9">00978-12</strain>
    </source>
</reference>
<keyword evidence="4" id="KW-0934">Plastid</keyword>
<feature type="transmembrane region" description="Helical" evidence="8">
    <location>
        <begin position="658"/>
        <end position="677"/>
    </location>
</feature>
<feature type="region of interest" description="Disordered" evidence="7">
    <location>
        <begin position="508"/>
        <end position="531"/>
    </location>
</feature>
<feature type="transmembrane region" description="Helical" evidence="8">
    <location>
        <begin position="580"/>
        <end position="599"/>
    </location>
</feature>
<evidence type="ECO:0000256" key="8">
    <source>
        <dbReference type="SAM" id="Phobius"/>
    </source>
</evidence>
<comment type="similarity">
    <text evidence="2">Belongs to the SLC13A/DASS transporter (TC 2.A.47) family. DIT1 subfamily.</text>
</comment>
<feature type="compositionally biased region" description="Low complexity" evidence="7">
    <location>
        <begin position="522"/>
        <end position="531"/>
    </location>
</feature>
<evidence type="ECO:0000313" key="10">
    <source>
        <dbReference type="Proteomes" id="UP000541610"/>
    </source>
</evidence>
<feature type="transmembrane region" description="Helical" evidence="8">
    <location>
        <begin position="746"/>
        <end position="771"/>
    </location>
</feature>
<feature type="transmembrane region" description="Helical" evidence="8">
    <location>
        <begin position="343"/>
        <end position="367"/>
    </location>
</feature>
<feature type="transmembrane region" description="Helical" evidence="8">
    <location>
        <begin position="388"/>
        <end position="414"/>
    </location>
</feature>
<feature type="transmembrane region" description="Helical" evidence="8">
    <location>
        <begin position="137"/>
        <end position="156"/>
    </location>
</feature>
<dbReference type="GO" id="GO:0009706">
    <property type="term" value="C:chloroplast inner membrane"/>
    <property type="evidence" value="ECO:0007669"/>
    <property type="project" value="UniProtKB-SubCell"/>
</dbReference>